<dbReference type="Proteomes" id="UP001278188">
    <property type="component" value="Unassembled WGS sequence"/>
</dbReference>
<keyword evidence="5" id="KW-1185">Reference proteome</keyword>
<dbReference type="RefSeq" id="WP_087512165.1">
    <property type="nucleotide sequence ID" value="NZ_CP032134.1"/>
</dbReference>
<organism evidence="2 4">
    <name type="scientific">Acinetobacter chinensis</name>
    <dbReference type="NCBI Taxonomy" id="2004650"/>
    <lineage>
        <taxon>Bacteria</taxon>
        <taxon>Pseudomonadati</taxon>
        <taxon>Pseudomonadota</taxon>
        <taxon>Gammaproteobacteria</taxon>
        <taxon>Moraxellales</taxon>
        <taxon>Moraxellaceae</taxon>
        <taxon>Acinetobacter</taxon>
    </lineage>
</organism>
<gene>
    <name evidence="2" type="ORF">CDG60_16525</name>
    <name evidence="3" type="ORF">QR674_10110</name>
</gene>
<keyword evidence="1" id="KW-0472">Membrane</keyword>
<keyword evidence="1" id="KW-1133">Transmembrane helix</keyword>
<evidence type="ECO:0000313" key="5">
    <source>
        <dbReference type="Proteomes" id="UP001278188"/>
    </source>
</evidence>
<proteinExistence type="predicted"/>
<reference evidence="4" key="1">
    <citation type="submission" date="2018-09" db="EMBL/GenBank/DDBJ databases">
        <title>The complete genome of Acinetobacter sp. strain WCHAc010005.</title>
        <authorList>
            <person name="Hu Y."/>
            <person name="Long H."/>
            <person name="Feng Y."/>
            <person name="Zong Z."/>
        </authorList>
    </citation>
    <scope>NUCLEOTIDE SEQUENCE [LARGE SCALE GENOMIC DNA]</scope>
    <source>
        <strain evidence="4">WCHAc010005</strain>
    </source>
</reference>
<evidence type="ECO:0000313" key="2">
    <source>
        <dbReference type="EMBL" id="AXY58019.1"/>
    </source>
</evidence>
<dbReference type="KEGG" id="achi:CDG60_16525"/>
<dbReference type="EMBL" id="JASVDY010000003">
    <property type="protein sequence ID" value="MDV2469339.1"/>
    <property type="molecule type" value="Genomic_DNA"/>
</dbReference>
<reference evidence="3 5" key="3">
    <citation type="submission" date="2023-06" db="EMBL/GenBank/DDBJ databases">
        <title>Genomic Analysis of Acinetobacter Strains Recovered from South Australian Aquatic Samples provides Insights into the Circulation of Antibiotic Resistance determinants in the Environment.</title>
        <authorList>
            <person name="Tobin L."/>
            <person name="Jarocki V.M."/>
            <person name="Kenyon J."/>
            <person name="Drigo B."/>
            <person name="Donner E."/>
            <person name="Djordjevic S.P."/>
            <person name="Hamidian M."/>
        </authorList>
    </citation>
    <scope>NUCLEOTIDE SEQUENCE [LARGE SCALE GENOMIC DNA]</scope>
    <source>
        <strain evidence="3 5">SAAc652</strain>
    </source>
</reference>
<dbReference type="AlphaFoldDB" id="A0A3B7M6G6"/>
<dbReference type="Proteomes" id="UP000263753">
    <property type="component" value="Chromosome"/>
</dbReference>
<accession>A0A3B7M6G6</accession>
<sequence length="247" mass="26931">MKHQNHFQHQRGAALVVVLFILSLILVIGVLAIRQSITSLQLSMNSQVDDLLRQGSDAVMLSLEKPDRLGEFSTSAGLLGFIRRPENQGKELVFCFREGKKVFFDINTASMIYKDGSTIKNSSLGMSGYCDPTSTTDNHFTSNRRAVLTQVAIRRASATDTPFENFGTGTDAVSAKTDSNDRFTVYVTSVLPGLGAASMQQIRGCLTGNMSTVTNPTENTVSKCLEALEVPYSTQVAEYNYVTGFSS</sequence>
<dbReference type="EMBL" id="CP032134">
    <property type="protein sequence ID" value="AXY58019.1"/>
    <property type="molecule type" value="Genomic_DNA"/>
</dbReference>
<evidence type="ECO:0000313" key="4">
    <source>
        <dbReference type="Proteomes" id="UP000263753"/>
    </source>
</evidence>
<reference evidence="2" key="2">
    <citation type="journal article" date="2019" name="J. Microbiol.">
        <title>Acinetobacter chinensis, a novel Acinetobacter species, carrying blaNDM-1, recovered from hospital sewage.</title>
        <authorList>
            <person name="Hu Y."/>
            <person name="Feng Y."/>
            <person name="Qin J."/>
            <person name="Zhang X."/>
            <person name="Zong Z."/>
        </authorList>
    </citation>
    <scope>NUCLEOTIDE SEQUENCE</scope>
    <source>
        <strain evidence="2">WCHAc010005</strain>
    </source>
</reference>
<protein>
    <submittedName>
        <fullName evidence="3">Pilus assembly PilX N-terminal domain-containing protein</fullName>
    </submittedName>
    <submittedName>
        <fullName evidence="2">Pilus assembly protein PilX</fullName>
    </submittedName>
</protein>
<evidence type="ECO:0000256" key="1">
    <source>
        <dbReference type="SAM" id="Phobius"/>
    </source>
</evidence>
<feature type="transmembrane region" description="Helical" evidence="1">
    <location>
        <begin position="12"/>
        <end position="33"/>
    </location>
</feature>
<name>A0A3B7M6G6_9GAMM</name>
<keyword evidence="1" id="KW-0812">Transmembrane</keyword>
<evidence type="ECO:0000313" key="3">
    <source>
        <dbReference type="EMBL" id="MDV2469339.1"/>
    </source>
</evidence>